<proteinExistence type="predicted"/>
<dbReference type="VEuPathDB" id="FungiDB:CC77DRAFT_287650"/>
<protein>
    <submittedName>
        <fullName evidence="1">Uncharacterized protein</fullName>
    </submittedName>
</protein>
<sequence length="176" mass="19461">MSEGQGVIVCIKDLSPDDQAKKSNESGWLARDGHIPFDGGLLEYSSRNIHLADRSISARLASFREATSTTVFFLEPRVANGSKFQHAKLGVHVVYCKHRKVHKTQPCKHVFCNSTSGKSCPMAHLMRPSPLFVVRIKRLKNLPPCVTTSTAKPASADQPCCLIPPRCLPRFSVFCL</sequence>
<dbReference type="EMBL" id="KV441487">
    <property type="protein sequence ID" value="OAG17333.1"/>
    <property type="molecule type" value="Genomic_DNA"/>
</dbReference>
<dbReference type="KEGG" id="aalt:CC77DRAFT_287650"/>
<accession>A0A177DC15</accession>
<dbReference type="GeneID" id="29116655"/>
<reference evidence="1 2" key="1">
    <citation type="submission" date="2016-05" db="EMBL/GenBank/DDBJ databases">
        <title>Comparative analysis of secretome profiles of manganese(II)-oxidizing ascomycete fungi.</title>
        <authorList>
            <consortium name="DOE Joint Genome Institute"/>
            <person name="Zeiner C.A."/>
            <person name="Purvine S.O."/>
            <person name="Zink E.M."/>
            <person name="Wu S."/>
            <person name="Pasa-Tolic L."/>
            <person name="Chaput D.L."/>
            <person name="Haridas S."/>
            <person name="Grigoriev I.V."/>
            <person name="Santelli C.M."/>
            <person name="Hansel C.M."/>
        </authorList>
    </citation>
    <scope>NUCLEOTIDE SEQUENCE [LARGE SCALE GENOMIC DNA]</scope>
    <source>
        <strain evidence="1 2">SRC1lrK2f</strain>
    </source>
</reference>
<dbReference type="AlphaFoldDB" id="A0A177DC15"/>
<evidence type="ECO:0000313" key="2">
    <source>
        <dbReference type="Proteomes" id="UP000077248"/>
    </source>
</evidence>
<keyword evidence="2" id="KW-1185">Reference proteome</keyword>
<name>A0A177DC15_ALTAL</name>
<gene>
    <name evidence="1" type="ORF">CC77DRAFT_287650</name>
</gene>
<organism evidence="1 2">
    <name type="scientific">Alternaria alternata</name>
    <name type="common">Alternaria rot fungus</name>
    <name type="synonym">Torula alternata</name>
    <dbReference type="NCBI Taxonomy" id="5599"/>
    <lineage>
        <taxon>Eukaryota</taxon>
        <taxon>Fungi</taxon>
        <taxon>Dikarya</taxon>
        <taxon>Ascomycota</taxon>
        <taxon>Pezizomycotina</taxon>
        <taxon>Dothideomycetes</taxon>
        <taxon>Pleosporomycetidae</taxon>
        <taxon>Pleosporales</taxon>
        <taxon>Pleosporineae</taxon>
        <taxon>Pleosporaceae</taxon>
        <taxon>Alternaria</taxon>
        <taxon>Alternaria sect. Alternaria</taxon>
        <taxon>Alternaria alternata complex</taxon>
    </lineage>
</organism>
<dbReference type="Proteomes" id="UP000077248">
    <property type="component" value="Unassembled WGS sequence"/>
</dbReference>
<evidence type="ECO:0000313" key="1">
    <source>
        <dbReference type="EMBL" id="OAG17333.1"/>
    </source>
</evidence>
<dbReference type="RefSeq" id="XP_018382754.1">
    <property type="nucleotide sequence ID" value="XM_018531061.1"/>
</dbReference>